<dbReference type="PANTHER" id="PTHR24064">
    <property type="entry name" value="SOLUTE CARRIER FAMILY 22 MEMBER"/>
    <property type="match status" value="1"/>
</dbReference>
<evidence type="ECO:0000256" key="5">
    <source>
        <dbReference type="SAM" id="Phobius"/>
    </source>
</evidence>
<evidence type="ECO:0000313" key="7">
    <source>
        <dbReference type="EMBL" id="ESO84004.1"/>
    </source>
</evidence>
<feature type="transmembrane region" description="Helical" evidence="5">
    <location>
        <begin position="349"/>
        <end position="370"/>
    </location>
</feature>
<dbReference type="OrthoDB" id="10021984at2759"/>
<dbReference type="GO" id="GO:0022857">
    <property type="term" value="F:transmembrane transporter activity"/>
    <property type="evidence" value="ECO:0007669"/>
    <property type="project" value="InterPro"/>
</dbReference>
<comment type="subcellular location">
    <subcellularLocation>
        <location evidence="1">Membrane</location>
        <topology evidence="1">Multi-pass membrane protein</topology>
    </subcellularLocation>
</comment>
<accession>V4B680</accession>
<feature type="transmembrane region" description="Helical" evidence="5">
    <location>
        <begin position="382"/>
        <end position="400"/>
    </location>
</feature>
<gene>
    <name evidence="7" type="ORF">LOTGIDRAFT_108246</name>
</gene>
<feature type="transmembrane region" description="Helical" evidence="5">
    <location>
        <begin position="211"/>
        <end position="234"/>
    </location>
</feature>
<evidence type="ECO:0000256" key="4">
    <source>
        <dbReference type="ARBA" id="ARBA00023136"/>
    </source>
</evidence>
<evidence type="ECO:0000256" key="2">
    <source>
        <dbReference type="ARBA" id="ARBA00022692"/>
    </source>
</evidence>
<feature type="transmembrane region" description="Helical" evidence="5">
    <location>
        <begin position="129"/>
        <end position="148"/>
    </location>
</feature>
<dbReference type="InterPro" id="IPR036259">
    <property type="entry name" value="MFS_trans_sf"/>
</dbReference>
<dbReference type="GO" id="GO:0016020">
    <property type="term" value="C:membrane"/>
    <property type="evidence" value="ECO:0007669"/>
    <property type="project" value="UniProtKB-SubCell"/>
</dbReference>
<feature type="transmembrane region" description="Helical" evidence="5">
    <location>
        <begin position="183"/>
        <end position="204"/>
    </location>
</feature>
<dbReference type="HOGENOM" id="CLU_001265_33_4_1"/>
<dbReference type="GeneID" id="20230321"/>
<evidence type="ECO:0000313" key="8">
    <source>
        <dbReference type="Proteomes" id="UP000030746"/>
    </source>
</evidence>
<proteinExistence type="predicted"/>
<evidence type="ECO:0000256" key="3">
    <source>
        <dbReference type="ARBA" id="ARBA00022989"/>
    </source>
</evidence>
<dbReference type="InterPro" id="IPR005828">
    <property type="entry name" value="MFS_sugar_transport-like"/>
</dbReference>
<dbReference type="Pfam" id="PF00083">
    <property type="entry name" value="Sugar_tr"/>
    <property type="match status" value="1"/>
</dbReference>
<dbReference type="OMA" id="TESCHAW"/>
<feature type="transmembrane region" description="Helical" evidence="5">
    <location>
        <begin position="155"/>
        <end position="177"/>
    </location>
</feature>
<dbReference type="SUPFAM" id="SSF103473">
    <property type="entry name" value="MFS general substrate transporter"/>
    <property type="match status" value="1"/>
</dbReference>
<feature type="transmembrane region" description="Helical" evidence="5">
    <location>
        <begin position="406"/>
        <end position="427"/>
    </location>
</feature>
<feature type="transmembrane region" description="Helical" evidence="5">
    <location>
        <begin position="20"/>
        <end position="44"/>
    </location>
</feature>
<evidence type="ECO:0000259" key="6">
    <source>
        <dbReference type="PROSITE" id="PS50850"/>
    </source>
</evidence>
<dbReference type="PROSITE" id="PS50850">
    <property type="entry name" value="MFS"/>
    <property type="match status" value="1"/>
</dbReference>
<name>V4B680_LOTGI</name>
<dbReference type="CTD" id="20230321"/>
<organism evidence="7 8">
    <name type="scientific">Lottia gigantea</name>
    <name type="common">Giant owl limpet</name>
    <dbReference type="NCBI Taxonomy" id="225164"/>
    <lineage>
        <taxon>Eukaryota</taxon>
        <taxon>Metazoa</taxon>
        <taxon>Spiralia</taxon>
        <taxon>Lophotrochozoa</taxon>
        <taxon>Mollusca</taxon>
        <taxon>Gastropoda</taxon>
        <taxon>Patellogastropoda</taxon>
        <taxon>Lottioidea</taxon>
        <taxon>Lottiidae</taxon>
        <taxon>Lottia</taxon>
    </lineage>
</organism>
<dbReference type="AlphaFoldDB" id="V4B680"/>
<dbReference type="Gene3D" id="1.20.1250.20">
    <property type="entry name" value="MFS general substrate transporter like domains"/>
    <property type="match status" value="1"/>
</dbReference>
<keyword evidence="4 5" id="KW-0472">Membrane</keyword>
<feature type="transmembrane region" description="Helical" evidence="5">
    <location>
        <begin position="439"/>
        <end position="457"/>
    </location>
</feature>
<dbReference type="EMBL" id="KB203566">
    <property type="protein sequence ID" value="ESO84004.1"/>
    <property type="molecule type" value="Genomic_DNA"/>
</dbReference>
<dbReference type="InterPro" id="IPR020846">
    <property type="entry name" value="MFS_dom"/>
</dbReference>
<dbReference type="Proteomes" id="UP000030746">
    <property type="component" value="Unassembled WGS sequence"/>
</dbReference>
<dbReference type="CDD" id="cd17317">
    <property type="entry name" value="MFS_SLC22"/>
    <property type="match status" value="1"/>
</dbReference>
<reference evidence="7 8" key="1">
    <citation type="journal article" date="2013" name="Nature">
        <title>Insights into bilaterian evolution from three spiralian genomes.</title>
        <authorList>
            <person name="Simakov O."/>
            <person name="Marletaz F."/>
            <person name="Cho S.J."/>
            <person name="Edsinger-Gonzales E."/>
            <person name="Havlak P."/>
            <person name="Hellsten U."/>
            <person name="Kuo D.H."/>
            <person name="Larsson T."/>
            <person name="Lv J."/>
            <person name="Arendt D."/>
            <person name="Savage R."/>
            <person name="Osoegawa K."/>
            <person name="de Jong P."/>
            <person name="Grimwood J."/>
            <person name="Chapman J.A."/>
            <person name="Shapiro H."/>
            <person name="Aerts A."/>
            <person name="Otillar R.P."/>
            <person name="Terry A.Y."/>
            <person name="Boore J.L."/>
            <person name="Grigoriev I.V."/>
            <person name="Lindberg D.R."/>
            <person name="Seaver E.C."/>
            <person name="Weisblat D.A."/>
            <person name="Putnam N.H."/>
            <person name="Rokhsar D.S."/>
        </authorList>
    </citation>
    <scope>NUCLEOTIDE SEQUENCE [LARGE SCALE GENOMIC DNA]</scope>
</reference>
<evidence type="ECO:0000256" key="1">
    <source>
        <dbReference type="ARBA" id="ARBA00004141"/>
    </source>
</evidence>
<feature type="transmembrane region" description="Helical" evidence="5">
    <location>
        <begin position="469"/>
        <end position="489"/>
    </location>
</feature>
<protein>
    <recommendedName>
        <fullName evidence="6">Major facilitator superfamily (MFS) profile domain-containing protein</fullName>
    </recommendedName>
</protein>
<feature type="domain" description="Major facilitator superfamily (MFS) profile" evidence="6">
    <location>
        <begin position="68"/>
        <end position="494"/>
    </location>
</feature>
<dbReference type="RefSeq" id="XP_009065132.1">
    <property type="nucleotide sequence ID" value="XM_009066884.1"/>
</dbReference>
<dbReference type="PROSITE" id="PS00216">
    <property type="entry name" value="SUGAR_TRANSPORT_1"/>
    <property type="match status" value="1"/>
</dbReference>
<keyword evidence="3 5" id="KW-1133">Transmembrane helix</keyword>
<keyword evidence="2 5" id="KW-0812">Transmembrane</keyword>
<dbReference type="PROSITE" id="PS00217">
    <property type="entry name" value="SUGAR_TRANSPORT_2"/>
    <property type="match status" value="1"/>
</dbReference>
<feature type="transmembrane region" description="Helical" evidence="5">
    <location>
        <begin position="316"/>
        <end position="337"/>
    </location>
</feature>
<sequence length="509" mass="56005">MKFDDILEYLGEFGAYQKRLYITVCIPSISIAMQVLLPVFILAIPNFRCAIPSFPNDTYISQGKWHDDLINKTIPTAKDGLSKCKVFGSDGSEESCDKWVYDQSIYESTLLMDIKLICGDEILRSHSNMIFFGGNLVGAFGLGLLSDLIGRKKTLMLSIILHIGTGIGIAFINEYIGFSVLRFFNGMANGGVFMTGFVIGMELVGPSKRALAGMIIMLFWALGLFVLGLIAYFIRDWRTLSLAVSCPSVVYLSYWWLLPESPRWLLSKGREKEAEDIIRKAAKVNKVELPLKLFDQHTLDTGPQSKIWHMFTDCRLLIGSLIIFFNWLVVSMVYYGLGLNVSNLSGDPYLNFTIANIAETISYVLAILLLNRIGRKPLHCGAMLLGGVACLATMLPVIYANPWVTTALSMIGKLGASGAFAVIYVYAAELFPTIVRNSGLGTSSMCARIGGMISPYIADSVIGGDLRIALPLIIFGASSIIAGLLCLLLPETLNRKMPETIDDAKELSR</sequence>
<dbReference type="KEGG" id="lgi:LOTGIDRAFT_108246"/>
<keyword evidence="8" id="KW-1185">Reference proteome</keyword>
<dbReference type="InterPro" id="IPR005829">
    <property type="entry name" value="Sugar_transporter_CS"/>
</dbReference>